<organism evidence="3 4">
    <name type="scientific">Ornithinimicrobium cryptoxanthini</name>
    <dbReference type="NCBI Taxonomy" id="2934161"/>
    <lineage>
        <taxon>Bacteria</taxon>
        <taxon>Bacillati</taxon>
        <taxon>Actinomycetota</taxon>
        <taxon>Actinomycetes</taxon>
        <taxon>Micrococcales</taxon>
        <taxon>Ornithinimicrobiaceae</taxon>
        <taxon>Ornithinimicrobium</taxon>
    </lineage>
</organism>
<accession>A0ABY4YED1</accession>
<dbReference type="RefSeq" id="WP_252619058.1">
    <property type="nucleotide sequence ID" value="NZ_CP099490.1"/>
</dbReference>
<feature type="transmembrane region" description="Helical" evidence="1">
    <location>
        <begin position="21"/>
        <end position="41"/>
    </location>
</feature>
<keyword evidence="1" id="KW-0472">Membrane</keyword>
<evidence type="ECO:0000313" key="3">
    <source>
        <dbReference type="EMBL" id="USQ74957.1"/>
    </source>
</evidence>
<keyword evidence="1" id="KW-0812">Transmembrane</keyword>
<sequence>MTTKDPYAEFRPRRGALVARGAALATVAVLGGLALLAPGDWAPADRVLLFLFGLLAAAGLWRFGMVRALASADGLLVVNLVHARQLEWAEILRVSFADGTPWVLLELADTEELAVMGIQRADGAFARAEAARLAALVQHHSS</sequence>
<keyword evidence="1" id="KW-1133">Transmembrane helix</keyword>
<keyword evidence="4" id="KW-1185">Reference proteome</keyword>
<feature type="transmembrane region" description="Helical" evidence="1">
    <location>
        <begin position="47"/>
        <end position="64"/>
    </location>
</feature>
<dbReference type="Proteomes" id="UP001056535">
    <property type="component" value="Chromosome"/>
</dbReference>
<dbReference type="InterPro" id="IPR019692">
    <property type="entry name" value="CFP-6_PH"/>
</dbReference>
<proteinExistence type="predicted"/>
<dbReference type="EMBL" id="CP099490">
    <property type="protein sequence ID" value="USQ74957.1"/>
    <property type="molecule type" value="Genomic_DNA"/>
</dbReference>
<feature type="domain" description="Low molecular weight protein antigen 6 PH" evidence="2">
    <location>
        <begin position="67"/>
        <end position="133"/>
    </location>
</feature>
<dbReference type="Pfam" id="PF10756">
    <property type="entry name" value="bPH_6"/>
    <property type="match status" value="1"/>
</dbReference>
<evidence type="ECO:0000259" key="2">
    <source>
        <dbReference type="Pfam" id="PF10756"/>
    </source>
</evidence>
<name>A0ABY4YED1_9MICO</name>
<gene>
    <name evidence="3" type="ORF">NF557_09830</name>
</gene>
<evidence type="ECO:0000313" key="4">
    <source>
        <dbReference type="Proteomes" id="UP001056535"/>
    </source>
</evidence>
<evidence type="ECO:0000256" key="1">
    <source>
        <dbReference type="SAM" id="Phobius"/>
    </source>
</evidence>
<protein>
    <submittedName>
        <fullName evidence="3">PH domain-containing protein</fullName>
    </submittedName>
</protein>
<reference evidence="3" key="1">
    <citation type="submission" date="2022-06" db="EMBL/GenBank/DDBJ databases">
        <title>Ornithinimicrobium JY.X270.</title>
        <authorList>
            <person name="Huang Y."/>
        </authorList>
    </citation>
    <scope>NUCLEOTIDE SEQUENCE</scope>
    <source>
        <strain evidence="3">JY.X270</strain>
    </source>
</reference>